<dbReference type="Gene3D" id="3.40.1410.10">
    <property type="entry name" value="Chorismate lyase-like"/>
    <property type="match status" value="1"/>
</dbReference>
<reference evidence="6" key="1">
    <citation type="journal article" date="2016" name="Genome Announc.">
        <title>Complete genome sequence of Alkaliphilus metalliredigens strain QYMF, an alkaliphilic and metal-reducing bacterium isolated from borax-contaminated leachate ponds.</title>
        <authorList>
            <person name="Hwang C."/>
            <person name="Copeland A."/>
            <person name="Lucas S."/>
            <person name="Lapidus A."/>
            <person name="Barry K."/>
            <person name="Detter J.C."/>
            <person name="Glavina Del Rio T."/>
            <person name="Hammon N."/>
            <person name="Israni S."/>
            <person name="Dalin E."/>
            <person name="Tice H."/>
            <person name="Pitluck S."/>
            <person name="Chertkov O."/>
            <person name="Brettin T."/>
            <person name="Bruce D."/>
            <person name="Han C."/>
            <person name="Schmutz J."/>
            <person name="Larimer F."/>
            <person name="Land M.L."/>
            <person name="Hauser L."/>
            <person name="Kyrpides N."/>
            <person name="Mikhailova N."/>
            <person name="Ye Q."/>
            <person name="Zhou J."/>
            <person name="Richardson P."/>
            <person name="Fields M.W."/>
        </authorList>
    </citation>
    <scope>NUCLEOTIDE SEQUENCE [LARGE SCALE GENOMIC DNA]</scope>
    <source>
        <strain evidence="6">QYMF</strain>
    </source>
</reference>
<dbReference type="Gene3D" id="1.10.10.10">
    <property type="entry name" value="Winged helix-like DNA-binding domain superfamily/Winged helix DNA-binding domain"/>
    <property type="match status" value="1"/>
</dbReference>
<dbReference type="InterPro" id="IPR036390">
    <property type="entry name" value="WH_DNA-bd_sf"/>
</dbReference>
<feature type="domain" description="HTH gntR-type" evidence="4">
    <location>
        <begin position="3"/>
        <end position="71"/>
    </location>
</feature>
<dbReference type="Pfam" id="PF07702">
    <property type="entry name" value="UTRA"/>
    <property type="match status" value="1"/>
</dbReference>
<dbReference type="PRINTS" id="PR00035">
    <property type="entry name" value="HTHGNTR"/>
</dbReference>
<dbReference type="SMART" id="SM00345">
    <property type="entry name" value="HTH_GNTR"/>
    <property type="match status" value="1"/>
</dbReference>
<organism evidence="5 6">
    <name type="scientific">Alkaliphilus metalliredigens (strain QYMF)</name>
    <dbReference type="NCBI Taxonomy" id="293826"/>
    <lineage>
        <taxon>Bacteria</taxon>
        <taxon>Bacillati</taxon>
        <taxon>Bacillota</taxon>
        <taxon>Clostridia</taxon>
        <taxon>Peptostreptococcales</taxon>
        <taxon>Natronincolaceae</taxon>
        <taxon>Alkaliphilus</taxon>
    </lineage>
</organism>
<dbReference type="Proteomes" id="UP000001572">
    <property type="component" value="Chromosome"/>
</dbReference>
<dbReference type="CDD" id="cd07377">
    <property type="entry name" value="WHTH_GntR"/>
    <property type="match status" value="1"/>
</dbReference>
<name>A6TME3_ALKMQ</name>
<dbReference type="PROSITE" id="PS50949">
    <property type="entry name" value="HTH_GNTR"/>
    <property type="match status" value="1"/>
</dbReference>
<protein>
    <submittedName>
        <fullName evidence="5">Transcriptional regulator, GntR family</fullName>
    </submittedName>
</protein>
<dbReference type="STRING" id="293826.Amet_1150"/>
<evidence type="ECO:0000256" key="3">
    <source>
        <dbReference type="ARBA" id="ARBA00023163"/>
    </source>
</evidence>
<dbReference type="GO" id="GO:0003700">
    <property type="term" value="F:DNA-binding transcription factor activity"/>
    <property type="evidence" value="ECO:0007669"/>
    <property type="project" value="InterPro"/>
</dbReference>
<dbReference type="OrthoDB" id="9816541at2"/>
<accession>A6TME3</accession>
<dbReference type="Pfam" id="PF00392">
    <property type="entry name" value="GntR"/>
    <property type="match status" value="1"/>
</dbReference>
<dbReference type="InterPro" id="IPR011663">
    <property type="entry name" value="UTRA"/>
</dbReference>
<dbReference type="GO" id="GO:0045892">
    <property type="term" value="P:negative regulation of DNA-templated transcription"/>
    <property type="evidence" value="ECO:0007669"/>
    <property type="project" value="TreeGrafter"/>
</dbReference>
<dbReference type="PANTHER" id="PTHR44846:SF1">
    <property type="entry name" value="MANNOSYL-D-GLYCERATE TRANSPORT_METABOLISM SYSTEM REPRESSOR MNGR-RELATED"/>
    <property type="match status" value="1"/>
</dbReference>
<proteinExistence type="predicted"/>
<gene>
    <name evidence="5" type="ordered locus">Amet_1150</name>
</gene>
<keyword evidence="3" id="KW-0804">Transcription</keyword>
<dbReference type="SMART" id="SM00866">
    <property type="entry name" value="UTRA"/>
    <property type="match status" value="1"/>
</dbReference>
<dbReference type="KEGG" id="amt:Amet_1150"/>
<dbReference type="SUPFAM" id="SSF64288">
    <property type="entry name" value="Chorismate lyase-like"/>
    <property type="match status" value="1"/>
</dbReference>
<evidence type="ECO:0000313" key="5">
    <source>
        <dbReference type="EMBL" id="ABR47361.1"/>
    </source>
</evidence>
<dbReference type="HOGENOM" id="CLU_063236_5_0_9"/>
<sequence length="236" mass="27458">MGSDIESIIVDQLMNDIYDGKYLAKEKLPSEYELSSAYKVSRMIVRKAYIKLQEMGYIYSVQGKGRYLKNRSQLIELTLNGSESFTKKMLDKGYNLETKNIFCTKIKYEETIHKELGVKKEAEVYKIGRLRIVDSRPIALHVSYVAKSLFKDIEESGKAIQSMFDYYRGQGYEKFESNKSILSIQFATLKERELLCCPDLVPLLIVETNCIDSIDNRMLEYTRILYRGDSFKYIVE</sequence>
<dbReference type="AlphaFoldDB" id="A6TME3"/>
<evidence type="ECO:0000256" key="1">
    <source>
        <dbReference type="ARBA" id="ARBA00023015"/>
    </source>
</evidence>
<dbReference type="PANTHER" id="PTHR44846">
    <property type="entry name" value="MANNOSYL-D-GLYCERATE TRANSPORT/METABOLISM SYSTEM REPRESSOR MNGR-RELATED"/>
    <property type="match status" value="1"/>
</dbReference>
<dbReference type="InterPro" id="IPR000524">
    <property type="entry name" value="Tscrpt_reg_HTH_GntR"/>
</dbReference>
<dbReference type="GO" id="GO:0003677">
    <property type="term" value="F:DNA binding"/>
    <property type="evidence" value="ECO:0007669"/>
    <property type="project" value="UniProtKB-KW"/>
</dbReference>
<dbReference type="InterPro" id="IPR028978">
    <property type="entry name" value="Chorismate_lyase_/UTRA_dom_sf"/>
</dbReference>
<dbReference type="eggNOG" id="COG2188">
    <property type="taxonomic scope" value="Bacteria"/>
</dbReference>
<dbReference type="InterPro" id="IPR050679">
    <property type="entry name" value="Bact_HTH_transcr_reg"/>
</dbReference>
<keyword evidence="6" id="KW-1185">Reference proteome</keyword>
<keyword evidence="1" id="KW-0805">Transcription regulation</keyword>
<dbReference type="EMBL" id="CP000724">
    <property type="protein sequence ID" value="ABR47361.1"/>
    <property type="molecule type" value="Genomic_DNA"/>
</dbReference>
<evidence type="ECO:0000256" key="2">
    <source>
        <dbReference type="ARBA" id="ARBA00023125"/>
    </source>
</evidence>
<dbReference type="SUPFAM" id="SSF46785">
    <property type="entry name" value="Winged helix' DNA-binding domain"/>
    <property type="match status" value="1"/>
</dbReference>
<keyword evidence="2" id="KW-0238">DNA-binding</keyword>
<evidence type="ECO:0000259" key="4">
    <source>
        <dbReference type="PROSITE" id="PS50949"/>
    </source>
</evidence>
<dbReference type="RefSeq" id="WP_012062402.1">
    <property type="nucleotide sequence ID" value="NC_009633.1"/>
</dbReference>
<dbReference type="InterPro" id="IPR036388">
    <property type="entry name" value="WH-like_DNA-bd_sf"/>
</dbReference>
<evidence type="ECO:0000313" key="6">
    <source>
        <dbReference type="Proteomes" id="UP000001572"/>
    </source>
</evidence>